<dbReference type="Pfam" id="PF12697">
    <property type="entry name" value="Abhydrolase_6"/>
    <property type="match status" value="1"/>
</dbReference>
<accession>A0ABR5J7E1</accession>
<sequence length="254" mass="27019">MAPSQSYEVTVVGGGLGGLTAALAPRHRLIALDQRGHGLSEGGGPFSTDEYAADAAALIEELGIAPLPVVGHSMGGLVAYALAAARPELVRALVIEDMGAVNQPPEVAHPVLDVSDWPVRADSREALGEAIAARGIPDPAYFLDSAEPDGDGWRLLFDSADMMESQRATTGDHWPRWLASSCPALLLHGEHSFMLSAAHAHEMTARRPGVKLLEFPACGHWLHDDAPEDYAQAVASYLNNLRPVRRRSAGNRAT</sequence>
<dbReference type="InterPro" id="IPR000639">
    <property type="entry name" value="Epox_hydrolase-like"/>
</dbReference>
<proteinExistence type="predicted"/>
<dbReference type="PANTHER" id="PTHR43194:SF2">
    <property type="entry name" value="PEROXISOMAL MEMBRANE PROTEIN LPX1"/>
    <property type="match status" value="1"/>
</dbReference>
<dbReference type="InterPro" id="IPR000073">
    <property type="entry name" value="AB_hydrolase_1"/>
</dbReference>
<dbReference type="Gene3D" id="3.40.50.1820">
    <property type="entry name" value="alpha/beta hydrolase"/>
    <property type="match status" value="1"/>
</dbReference>
<gene>
    <name evidence="2" type="ORF">ADK38_16465</name>
</gene>
<dbReference type="InterPro" id="IPR029058">
    <property type="entry name" value="AB_hydrolase_fold"/>
</dbReference>
<dbReference type="PRINTS" id="PR00412">
    <property type="entry name" value="EPOXHYDRLASE"/>
</dbReference>
<feature type="domain" description="AB hydrolase-1" evidence="1">
    <location>
        <begin position="18"/>
        <end position="233"/>
    </location>
</feature>
<evidence type="ECO:0000259" key="1">
    <source>
        <dbReference type="Pfam" id="PF12697"/>
    </source>
</evidence>
<organism evidence="2 3">
    <name type="scientific">Streptomyces varsoviensis</name>
    <dbReference type="NCBI Taxonomy" id="67373"/>
    <lineage>
        <taxon>Bacteria</taxon>
        <taxon>Bacillati</taxon>
        <taxon>Actinomycetota</taxon>
        <taxon>Actinomycetes</taxon>
        <taxon>Kitasatosporales</taxon>
        <taxon>Streptomycetaceae</taxon>
        <taxon>Streptomyces</taxon>
    </lineage>
</organism>
<protein>
    <submittedName>
        <fullName evidence="2">Alpha/beta hydrolase</fullName>
    </submittedName>
</protein>
<reference evidence="2 3" key="1">
    <citation type="submission" date="2015-07" db="EMBL/GenBank/DDBJ databases">
        <authorList>
            <person name="Ju K.-S."/>
            <person name="Doroghazi J.R."/>
            <person name="Metcalf W.W."/>
        </authorList>
    </citation>
    <scope>NUCLEOTIDE SEQUENCE [LARGE SCALE GENOMIC DNA]</scope>
    <source>
        <strain evidence="2 3">NRRL B-3589</strain>
    </source>
</reference>
<name>A0ABR5J7E1_9ACTN</name>
<dbReference type="InterPro" id="IPR050228">
    <property type="entry name" value="Carboxylesterase_BioH"/>
</dbReference>
<evidence type="ECO:0000313" key="2">
    <source>
        <dbReference type="EMBL" id="KOG89036.1"/>
    </source>
</evidence>
<dbReference type="Proteomes" id="UP000037020">
    <property type="component" value="Unassembled WGS sequence"/>
</dbReference>
<dbReference type="SUPFAM" id="SSF53474">
    <property type="entry name" value="alpha/beta-Hydrolases"/>
    <property type="match status" value="1"/>
</dbReference>
<dbReference type="PANTHER" id="PTHR43194">
    <property type="entry name" value="HYDROLASE ALPHA/BETA FOLD FAMILY"/>
    <property type="match status" value="1"/>
</dbReference>
<dbReference type="GO" id="GO:0016787">
    <property type="term" value="F:hydrolase activity"/>
    <property type="evidence" value="ECO:0007669"/>
    <property type="project" value="UniProtKB-KW"/>
</dbReference>
<keyword evidence="2" id="KW-0378">Hydrolase</keyword>
<evidence type="ECO:0000313" key="3">
    <source>
        <dbReference type="Proteomes" id="UP000037020"/>
    </source>
</evidence>
<comment type="caution">
    <text evidence="2">The sequence shown here is derived from an EMBL/GenBank/DDBJ whole genome shotgun (WGS) entry which is preliminary data.</text>
</comment>
<dbReference type="EMBL" id="LGUT01001386">
    <property type="protein sequence ID" value="KOG89036.1"/>
    <property type="molecule type" value="Genomic_DNA"/>
</dbReference>
<dbReference type="PRINTS" id="PR00111">
    <property type="entry name" value="ABHYDROLASE"/>
</dbReference>
<feature type="non-terminal residue" evidence="2">
    <location>
        <position position="254"/>
    </location>
</feature>
<keyword evidence="3" id="KW-1185">Reference proteome</keyword>